<gene>
    <name evidence="5" type="ORF">HNQ09_001963</name>
</gene>
<evidence type="ECO:0000259" key="4">
    <source>
        <dbReference type="SMART" id="SM00079"/>
    </source>
</evidence>
<dbReference type="PANTHER" id="PTHR35936:SF19">
    <property type="entry name" value="AMINO-ACID-BINDING PROTEIN YXEM-RELATED"/>
    <property type="match status" value="1"/>
</dbReference>
<dbReference type="InterPro" id="IPR001638">
    <property type="entry name" value="Solute-binding_3/MltF_N"/>
</dbReference>
<name>A0A7W8GFB3_9DEIO</name>
<evidence type="ECO:0000256" key="2">
    <source>
        <dbReference type="SAM" id="SignalP"/>
    </source>
</evidence>
<dbReference type="Pfam" id="PF00497">
    <property type="entry name" value="SBP_bac_3"/>
    <property type="match status" value="1"/>
</dbReference>
<dbReference type="SMART" id="SM00062">
    <property type="entry name" value="PBPb"/>
    <property type="match status" value="1"/>
</dbReference>
<dbReference type="PANTHER" id="PTHR35936">
    <property type="entry name" value="MEMBRANE-BOUND LYTIC MUREIN TRANSGLYCOSYLASE F"/>
    <property type="match status" value="1"/>
</dbReference>
<dbReference type="RefSeq" id="WP_184028457.1">
    <property type="nucleotide sequence ID" value="NZ_JACHFN010000006.1"/>
</dbReference>
<protein>
    <submittedName>
        <fullName evidence="5">Polar amino acid transport system substrate-binding protein</fullName>
    </submittedName>
</protein>
<comment type="caution">
    <text evidence="5">The sequence shown here is derived from an EMBL/GenBank/DDBJ whole genome shotgun (WGS) entry which is preliminary data.</text>
</comment>
<organism evidence="5 6">
    <name type="scientific">Deinococcus budaensis</name>
    <dbReference type="NCBI Taxonomy" id="1665626"/>
    <lineage>
        <taxon>Bacteria</taxon>
        <taxon>Thermotogati</taxon>
        <taxon>Deinococcota</taxon>
        <taxon>Deinococci</taxon>
        <taxon>Deinococcales</taxon>
        <taxon>Deinococcaceae</taxon>
        <taxon>Deinococcus</taxon>
    </lineage>
</organism>
<evidence type="ECO:0000313" key="6">
    <source>
        <dbReference type="Proteomes" id="UP000525389"/>
    </source>
</evidence>
<feature type="domain" description="Ionotropic glutamate receptor C-terminal" evidence="4">
    <location>
        <begin position="32"/>
        <end position="248"/>
    </location>
</feature>
<dbReference type="GO" id="GO:0016020">
    <property type="term" value="C:membrane"/>
    <property type="evidence" value="ECO:0007669"/>
    <property type="project" value="InterPro"/>
</dbReference>
<dbReference type="GO" id="GO:0015276">
    <property type="term" value="F:ligand-gated monoatomic ion channel activity"/>
    <property type="evidence" value="ECO:0007669"/>
    <property type="project" value="InterPro"/>
</dbReference>
<feature type="signal peptide" evidence="2">
    <location>
        <begin position="1"/>
        <end position="21"/>
    </location>
</feature>
<accession>A0A7W8GFB3</accession>
<keyword evidence="1 2" id="KW-0732">Signal</keyword>
<dbReference type="InterPro" id="IPR001320">
    <property type="entry name" value="Iontro_rcpt_C"/>
</dbReference>
<dbReference type="AlphaFoldDB" id="A0A7W8GFB3"/>
<feature type="chain" id="PRO_5031440179" evidence="2">
    <location>
        <begin position="22"/>
        <end position="253"/>
    </location>
</feature>
<dbReference type="CDD" id="cd13530">
    <property type="entry name" value="PBP2_peptides_like"/>
    <property type="match status" value="1"/>
</dbReference>
<sequence>MHKYALASLTLLSCALGSASARDLAAIKASGVLYVGTEPTYAPFTYTQGKKVVGFEAELAEALARKLGVKVEWRPSGFDTLLIGLSRDRFDLVVSSHGITPERQKAVDFANPHYCSGGVVLAKASGPLTVAALKGKAVAVQLGTTYAQRAQKLPGLGSVRTYPTNADALQMVLNGRADAFVTDRFVALEARKKFPQANLKLGEMLFQEKIGIAVKKGNAPLRGAVNTALRGVMADGTYQKISTKYFGEDIRCK</sequence>
<dbReference type="SUPFAM" id="SSF53850">
    <property type="entry name" value="Periplasmic binding protein-like II"/>
    <property type="match status" value="1"/>
</dbReference>
<dbReference type="Proteomes" id="UP000525389">
    <property type="component" value="Unassembled WGS sequence"/>
</dbReference>
<dbReference type="SMART" id="SM00079">
    <property type="entry name" value="PBPe"/>
    <property type="match status" value="1"/>
</dbReference>
<feature type="domain" description="Solute-binding protein family 3/N-terminal" evidence="3">
    <location>
        <begin position="32"/>
        <end position="249"/>
    </location>
</feature>
<dbReference type="Gene3D" id="3.40.190.10">
    <property type="entry name" value="Periplasmic binding protein-like II"/>
    <property type="match status" value="2"/>
</dbReference>
<evidence type="ECO:0000259" key="3">
    <source>
        <dbReference type="SMART" id="SM00062"/>
    </source>
</evidence>
<reference evidence="5 6" key="1">
    <citation type="submission" date="2020-08" db="EMBL/GenBank/DDBJ databases">
        <title>Genomic Encyclopedia of Type Strains, Phase IV (KMG-IV): sequencing the most valuable type-strain genomes for metagenomic binning, comparative biology and taxonomic classification.</title>
        <authorList>
            <person name="Goeker M."/>
        </authorList>
    </citation>
    <scope>NUCLEOTIDE SEQUENCE [LARGE SCALE GENOMIC DNA]</scope>
    <source>
        <strain evidence="5 6">DSM 101791</strain>
    </source>
</reference>
<evidence type="ECO:0000256" key="1">
    <source>
        <dbReference type="ARBA" id="ARBA00022729"/>
    </source>
</evidence>
<keyword evidence="6" id="KW-1185">Reference proteome</keyword>
<evidence type="ECO:0000313" key="5">
    <source>
        <dbReference type="EMBL" id="MBB5234525.1"/>
    </source>
</evidence>
<proteinExistence type="predicted"/>
<dbReference type="EMBL" id="JACHFN010000006">
    <property type="protein sequence ID" value="MBB5234525.1"/>
    <property type="molecule type" value="Genomic_DNA"/>
</dbReference>